<dbReference type="OrthoDB" id="21192at2759"/>
<dbReference type="PROSITE" id="PS00973">
    <property type="entry name" value="USP_2"/>
    <property type="match status" value="1"/>
</dbReference>
<keyword evidence="2" id="KW-0479">Metal-binding</keyword>
<dbReference type="EC" id="3.4.19.12" evidence="6"/>
<keyword evidence="4" id="KW-0862">Zinc</keyword>
<dbReference type="SUPFAM" id="SSF57850">
    <property type="entry name" value="RING/U-box"/>
    <property type="match status" value="1"/>
</dbReference>
<dbReference type="Gene3D" id="3.30.40.10">
    <property type="entry name" value="Zinc/RING finger domain, C3HC4 (zinc finger)"/>
    <property type="match status" value="1"/>
</dbReference>
<accession>A0A812DKT7</accession>
<dbReference type="InterPro" id="IPR013083">
    <property type="entry name" value="Znf_RING/FYVE/PHD"/>
</dbReference>
<dbReference type="PROSITE" id="PS00972">
    <property type="entry name" value="USP_1"/>
    <property type="match status" value="1"/>
</dbReference>
<dbReference type="GO" id="GO:0006508">
    <property type="term" value="P:proteolysis"/>
    <property type="evidence" value="ECO:0007669"/>
    <property type="project" value="UniProtKB-KW"/>
</dbReference>
<keyword evidence="11" id="KW-1185">Reference proteome</keyword>
<keyword evidence="6" id="KW-0788">Thiol protease</keyword>
<dbReference type="PROSITE" id="PS50235">
    <property type="entry name" value="USP_3"/>
    <property type="match status" value="1"/>
</dbReference>
<dbReference type="AlphaFoldDB" id="A0A812DKT7"/>
<feature type="region of interest" description="Disordered" evidence="7">
    <location>
        <begin position="659"/>
        <end position="699"/>
    </location>
</feature>
<dbReference type="Pfam" id="PF02148">
    <property type="entry name" value="zf-UBP"/>
    <property type="match status" value="1"/>
</dbReference>
<evidence type="ECO:0000313" key="11">
    <source>
        <dbReference type="Proteomes" id="UP000597762"/>
    </source>
</evidence>
<dbReference type="GO" id="GO:0016579">
    <property type="term" value="P:protein deubiquitination"/>
    <property type="evidence" value="ECO:0007669"/>
    <property type="project" value="InterPro"/>
</dbReference>
<sequence length="727" mass="83102">MRTMKMSFLHSHLFFKYSLGLHENEFKRLNFNYSEISIPPIPINFIWECPVIDPQKWHCHVCGTADTLWACLSCPNVACGILSKGHAFKHFKEKQHALTLEVNDQSIYCYECGDCVYNDNAASDLKVLRSALSAITTHNFLNLEQCNRRFLRSYQRRNSGKSQRNHDYKYCSVRSSATDDKLDTALWHRRQRMLCKVFQAWKALVLKLNTKPKAVAVPETKVIKMSSCTVHKKTLIPGVTGLRNLGNTCYMNSILQVLGHLEKFRHFFVNMPFPPMSGSCGSSYLSSCPHNSHHSNSSGAINSAANCRNFNSHINNRHTSVECFQRSSPRSGGLNGGATHQQSVHQKLLSISQTMEPKLLRPEKRVSLCEELRALFHVLWSGKWTVVSPNTLLQAMWSYIPAFRGYSQQDAQEFLSQLLDKVQTELDDLCYMKNYRDVVADTFQGELVSEVTCQSCGHKCQTYEPFMDLSLEFPARYQRNSPNGKIASNVCHITEMLSHFTKPEYLEGKVYACDSCNSRRKRPNSSPKIYTEIKKQLLLSKLPHILRLHLKRFRWSKGNHREKIATHVSFENFLNMKPFCLPQTLTENGQTQFLYKLSAIIIHHGQGFGSGHYTAFCWSKEANSWIHCNDTRVQQVSIKEVFKSQVYILIFSLHSTRDHQTDSCSLPRTISNSNTSNDHSNNRVPNNDNTPPPPLVTTPAYDPATSISKECFIKHFSPETLLSYLSL</sequence>
<dbReference type="InterPro" id="IPR001394">
    <property type="entry name" value="Peptidase_C19_UCH"/>
</dbReference>
<dbReference type="GO" id="GO:0008270">
    <property type="term" value="F:zinc ion binding"/>
    <property type="evidence" value="ECO:0007669"/>
    <property type="project" value="UniProtKB-KW"/>
</dbReference>
<dbReference type="InterPro" id="IPR028889">
    <property type="entry name" value="USP"/>
</dbReference>
<dbReference type="PROSITE" id="PS50271">
    <property type="entry name" value="ZF_UBP"/>
    <property type="match status" value="1"/>
</dbReference>
<dbReference type="InterPro" id="IPR001607">
    <property type="entry name" value="Znf_UBP"/>
</dbReference>
<keyword evidence="3 5" id="KW-0863">Zinc-finger</keyword>
<comment type="similarity">
    <text evidence="6">Belongs to the peptidase C19 family.</text>
</comment>
<comment type="catalytic activity">
    <reaction evidence="1 6">
        <text>Thiol-dependent hydrolysis of ester, thioester, amide, peptide and isopeptide bonds formed by the C-terminal Gly of ubiquitin (a 76-residue protein attached to proteins as an intracellular targeting signal).</text>
        <dbReference type="EC" id="3.4.19.12"/>
    </reaction>
</comment>
<evidence type="ECO:0000259" key="8">
    <source>
        <dbReference type="PROSITE" id="PS50235"/>
    </source>
</evidence>
<comment type="caution">
    <text evidence="10">The sequence shown here is derived from an EMBL/GenBank/DDBJ whole genome shotgun (WGS) entry which is preliminary data.</text>
</comment>
<evidence type="ECO:0000313" key="10">
    <source>
        <dbReference type="EMBL" id="CAE1300844.1"/>
    </source>
</evidence>
<evidence type="ECO:0000256" key="4">
    <source>
        <dbReference type="ARBA" id="ARBA00022833"/>
    </source>
</evidence>
<keyword evidence="6 10" id="KW-0378">Hydrolase</keyword>
<protein>
    <recommendedName>
        <fullName evidence="6">Ubiquitin carboxyl-terminal hydrolase</fullName>
        <ecNumber evidence="6">3.4.19.12</ecNumber>
    </recommendedName>
</protein>
<evidence type="ECO:0000259" key="9">
    <source>
        <dbReference type="PROSITE" id="PS50271"/>
    </source>
</evidence>
<dbReference type="Gene3D" id="3.90.70.10">
    <property type="entry name" value="Cysteine proteinases"/>
    <property type="match status" value="1"/>
</dbReference>
<evidence type="ECO:0000256" key="3">
    <source>
        <dbReference type="ARBA" id="ARBA00022771"/>
    </source>
</evidence>
<keyword evidence="6" id="KW-0833">Ubl conjugation pathway</keyword>
<evidence type="ECO:0000256" key="5">
    <source>
        <dbReference type="PROSITE-ProRule" id="PRU00502"/>
    </source>
</evidence>
<dbReference type="InterPro" id="IPR038765">
    <property type="entry name" value="Papain-like_cys_pep_sf"/>
</dbReference>
<keyword evidence="6" id="KW-0645">Protease</keyword>
<dbReference type="InterPro" id="IPR050185">
    <property type="entry name" value="Ub_carboxyl-term_hydrolase"/>
</dbReference>
<evidence type="ECO:0000256" key="1">
    <source>
        <dbReference type="ARBA" id="ARBA00000707"/>
    </source>
</evidence>
<dbReference type="SUPFAM" id="SSF54001">
    <property type="entry name" value="Cysteine proteinases"/>
    <property type="match status" value="1"/>
</dbReference>
<evidence type="ECO:0000256" key="6">
    <source>
        <dbReference type="RuleBase" id="RU366025"/>
    </source>
</evidence>
<dbReference type="PANTHER" id="PTHR21646:SF5">
    <property type="entry name" value="UBIQUITIN CARBOXYL-TERMINAL HYDROLASE-RELATED"/>
    <property type="match status" value="1"/>
</dbReference>
<reference evidence="10" key="1">
    <citation type="submission" date="2021-01" db="EMBL/GenBank/DDBJ databases">
        <authorList>
            <person name="Li R."/>
            <person name="Bekaert M."/>
        </authorList>
    </citation>
    <scope>NUCLEOTIDE SEQUENCE</scope>
    <source>
        <strain evidence="10">Farmed</strain>
    </source>
</reference>
<dbReference type="GO" id="GO:0004843">
    <property type="term" value="F:cysteine-type deubiquitinase activity"/>
    <property type="evidence" value="ECO:0007669"/>
    <property type="project" value="UniProtKB-UniRule"/>
</dbReference>
<name>A0A812DKT7_ACAPH</name>
<evidence type="ECO:0000256" key="7">
    <source>
        <dbReference type="SAM" id="MobiDB-lite"/>
    </source>
</evidence>
<dbReference type="InterPro" id="IPR018200">
    <property type="entry name" value="USP_CS"/>
</dbReference>
<evidence type="ECO:0000256" key="2">
    <source>
        <dbReference type="ARBA" id="ARBA00022723"/>
    </source>
</evidence>
<dbReference type="Pfam" id="PF00443">
    <property type="entry name" value="UCH"/>
    <property type="match status" value="1"/>
</dbReference>
<dbReference type="SMART" id="SM00290">
    <property type="entry name" value="ZnF_UBP"/>
    <property type="match status" value="1"/>
</dbReference>
<dbReference type="Proteomes" id="UP000597762">
    <property type="component" value="Unassembled WGS sequence"/>
</dbReference>
<dbReference type="EMBL" id="CAHIKZ030003477">
    <property type="protein sequence ID" value="CAE1300844.1"/>
    <property type="molecule type" value="Genomic_DNA"/>
</dbReference>
<feature type="domain" description="UBP-type" evidence="9">
    <location>
        <begin position="28"/>
        <end position="132"/>
    </location>
</feature>
<gene>
    <name evidence="10" type="ORF">SPHA_54097</name>
</gene>
<organism evidence="10 11">
    <name type="scientific">Acanthosepion pharaonis</name>
    <name type="common">Pharaoh cuttlefish</name>
    <name type="synonym">Sepia pharaonis</name>
    <dbReference type="NCBI Taxonomy" id="158019"/>
    <lineage>
        <taxon>Eukaryota</taxon>
        <taxon>Metazoa</taxon>
        <taxon>Spiralia</taxon>
        <taxon>Lophotrochozoa</taxon>
        <taxon>Mollusca</taxon>
        <taxon>Cephalopoda</taxon>
        <taxon>Coleoidea</taxon>
        <taxon>Decapodiformes</taxon>
        <taxon>Sepiida</taxon>
        <taxon>Sepiina</taxon>
        <taxon>Sepiidae</taxon>
        <taxon>Acanthosepion</taxon>
    </lineage>
</organism>
<proteinExistence type="inferred from homology"/>
<feature type="domain" description="USP" evidence="8">
    <location>
        <begin position="240"/>
        <end position="654"/>
    </location>
</feature>
<dbReference type="PANTHER" id="PTHR21646">
    <property type="entry name" value="UBIQUITIN CARBOXYL-TERMINAL HYDROLASE"/>
    <property type="match status" value="1"/>
</dbReference>